<evidence type="ECO:0000313" key="5">
    <source>
        <dbReference type="EMBL" id="SSX23155.1"/>
    </source>
</evidence>
<gene>
    <name evidence="3" type="primary">CSON007657</name>
    <name evidence="5" type="synonym">CSON008357</name>
</gene>
<dbReference type="EMBL" id="UFQT01000289">
    <property type="protein sequence ID" value="SSX22826.1"/>
    <property type="molecule type" value="Genomic_DNA"/>
</dbReference>
<feature type="domain" description="OSK" evidence="2">
    <location>
        <begin position="150"/>
        <end position="338"/>
    </location>
</feature>
<sequence length="342" mass="39528">MPSLSPHPSDDIYMVIKSLLSLRANSTCAELLKDYDEIVGDNRLPRNFKDLRRLLQSIPEVKCIRNDYGLEMWEVRRTFNNNNNNKKSEYKFMKNDKPRGNFQNTGPSKKRSKSNSRTSSQTSSFTAAQPQRKRQRFLDHNITGHHRIIDLDGYINNYQLMGDDFMLSLAKIDLGFKWTKDPKTQVLRIGYCISGMSIKELSRIVRSSAYIDSRVVVYIGSVDILSGHKLDSIINDYFDLVSAFRERGIEPLLCTLAPLGDPARGDSYDGIVNGFNCWLESRKWRVIDINRCFIDDNGQTIRSVYQKDPRNVTGCNVRHLLWNKLGRQRVLKKLKNSLLDFF</sequence>
<reference evidence="3" key="1">
    <citation type="submission" date="2018-04" db="EMBL/GenBank/DDBJ databases">
        <authorList>
            <person name="Go L.Y."/>
            <person name="Mitchell J.A."/>
        </authorList>
    </citation>
    <scope>NUCLEOTIDE SEQUENCE</scope>
    <source>
        <tissue evidence="3">Whole organism</tissue>
    </source>
</reference>
<dbReference type="Gene3D" id="3.40.50.1110">
    <property type="entry name" value="SGNH hydrolase"/>
    <property type="match status" value="1"/>
</dbReference>
<dbReference type="SUPFAM" id="SSF52266">
    <property type="entry name" value="SGNH hydrolase"/>
    <property type="match status" value="1"/>
</dbReference>
<dbReference type="EMBL" id="UFQT01000316">
    <property type="protein sequence ID" value="SSX23155.1"/>
    <property type="molecule type" value="Genomic_DNA"/>
</dbReference>
<feature type="compositionally biased region" description="Low complexity" evidence="1">
    <location>
        <begin position="115"/>
        <end position="124"/>
    </location>
</feature>
<dbReference type="InterPro" id="IPR036514">
    <property type="entry name" value="SGNH_hydro_sf"/>
</dbReference>
<accession>A0A336KEW7</accession>
<evidence type="ECO:0000313" key="3">
    <source>
        <dbReference type="EMBL" id="SSX02452.1"/>
    </source>
</evidence>
<feature type="compositionally biased region" description="Basic and acidic residues" evidence="1">
    <location>
        <begin position="86"/>
        <end position="99"/>
    </location>
</feature>
<dbReference type="AlphaFoldDB" id="A0A336KEW7"/>
<reference evidence="4" key="2">
    <citation type="submission" date="2018-07" db="EMBL/GenBank/DDBJ databases">
        <authorList>
            <person name="Quirk P.G."/>
            <person name="Krulwich T.A."/>
        </authorList>
    </citation>
    <scope>NUCLEOTIDE SEQUENCE</scope>
</reference>
<evidence type="ECO:0000256" key="1">
    <source>
        <dbReference type="SAM" id="MobiDB-lite"/>
    </source>
</evidence>
<feature type="region of interest" description="Disordered" evidence="1">
    <location>
        <begin position="84"/>
        <end position="133"/>
    </location>
</feature>
<organism evidence="3">
    <name type="scientific">Culicoides sonorensis</name>
    <name type="common">Biting midge</name>
    <dbReference type="NCBI Taxonomy" id="179676"/>
    <lineage>
        <taxon>Eukaryota</taxon>
        <taxon>Metazoa</taxon>
        <taxon>Ecdysozoa</taxon>
        <taxon>Arthropoda</taxon>
        <taxon>Hexapoda</taxon>
        <taxon>Insecta</taxon>
        <taxon>Pterygota</taxon>
        <taxon>Neoptera</taxon>
        <taxon>Endopterygota</taxon>
        <taxon>Diptera</taxon>
        <taxon>Nematocera</taxon>
        <taxon>Chironomoidea</taxon>
        <taxon>Ceratopogonidae</taxon>
        <taxon>Ceratopogoninae</taxon>
        <taxon>Culicoides</taxon>
        <taxon>Monoculicoides</taxon>
    </lineage>
</organism>
<dbReference type="VEuPathDB" id="VectorBase:CSON008357"/>
<dbReference type="OMA" id="TEYDWFQ"/>
<evidence type="ECO:0000313" key="4">
    <source>
        <dbReference type="EMBL" id="SSX22826.1"/>
    </source>
</evidence>
<dbReference type="VEuPathDB" id="VectorBase:CSON007657"/>
<evidence type="ECO:0000259" key="2">
    <source>
        <dbReference type="Pfam" id="PF17182"/>
    </source>
</evidence>
<protein>
    <submittedName>
        <fullName evidence="3">CSON007657 protein</fullName>
    </submittedName>
    <submittedName>
        <fullName evidence="5">CSON008357 protein</fullName>
    </submittedName>
</protein>
<proteinExistence type="predicted"/>
<dbReference type="Pfam" id="PF17182">
    <property type="entry name" value="OSK"/>
    <property type="match status" value="1"/>
</dbReference>
<dbReference type="InterPro" id="IPR033447">
    <property type="entry name" value="OSK"/>
</dbReference>
<dbReference type="EMBL" id="UFQS01000289">
    <property type="protein sequence ID" value="SSX02452.1"/>
    <property type="molecule type" value="Genomic_DNA"/>
</dbReference>
<name>A0A336KEW7_CULSO</name>